<name>A0A823J151_LISMN</name>
<dbReference type="SUPFAM" id="SSF52540">
    <property type="entry name" value="P-loop containing nucleoside triphosphate hydrolases"/>
    <property type="match status" value="1"/>
</dbReference>
<evidence type="ECO:0000313" key="1">
    <source>
        <dbReference type="EMBL" id="EAG9855430.1"/>
    </source>
</evidence>
<reference evidence="1 2" key="1">
    <citation type="submission" date="2019-04" db="EMBL/GenBank/DDBJ databases">
        <authorList>
            <person name="Ashton P.M."/>
            <person name="Dallman T."/>
            <person name="Nair S."/>
            <person name="De Pinna E."/>
            <person name="Peters T."/>
            <person name="Grant K."/>
        </authorList>
    </citation>
    <scope>NUCLEOTIDE SEQUENCE [LARGE SCALE GENOMIC DNA]</scope>
    <source>
        <strain evidence="1 2">429821</strain>
    </source>
</reference>
<dbReference type="Gene3D" id="3.40.50.300">
    <property type="entry name" value="P-loop containing nucleotide triphosphate hydrolases"/>
    <property type="match status" value="1"/>
</dbReference>
<protein>
    <submittedName>
        <fullName evidence="1">ATP-binding protein</fullName>
    </submittedName>
</protein>
<organism evidence="1 2">
    <name type="scientific">Listeria monocytogenes</name>
    <dbReference type="NCBI Taxonomy" id="1639"/>
    <lineage>
        <taxon>Bacteria</taxon>
        <taxon>Bacillati</taxon>
        <taxon>Bacillota</taxon>
        <taxon>Bacilli</taxon>
        <taxon>Bacillales</taxon>
        <taxon>Listeriaceae</taxon>
        <taxon>Listeria</taxon>
    </lineage>
</organism>
<keyword evidence="1" id="KW-0067">ATP-binding</keyword>
<dbReference type="AlphaFoldDB" id="A0A823J151"/>
<sequence length="277" mass="32027">MPEQNQQKKQLKSATNIISKNDVMAELQERIKRHTLTDEEKQKIRDEIEKEDAELAKRALNADRNHQLNKIFSNSMINKKLENASFENYHADNEENTRAFAICRRYAETFSLKQARSLLLTGSYGVGKSHLAASIMRAISEIDIVLKKDDDRDVILKSRKPTMIFINTPKLLTKIRSSFSKTSDFTEADLLNEIESVDLLVLDDFGSEIKEANNDFAVQKIFEIVEGRVGKHTIYTTNFNVDELFNFYGERNFSRIMEDANLIQMTGENYRLRGFKK</sequence>
<dbReference type="RefSeq" id="WP_102585861.1">
    <property type="nucleotide sequence ID" value="NZ_CP168887.1"/>
</dbReference>
<dbReference type="GO" id="GO:0005524">
    <property type="term" value="F:ATP binding"/>
    <property type="evidence" value="ECO:0007669"/>
    <property type="project" value="UniProtKB-KW"/>
</dbReference>
<dbReference type="PANTHER" id="PTHR30050:SF4">
    <property type="entry name" value="ATP-BINDING PROTEIN RV3427C IN INSERTION SEQUENCE-RELATED"/>
    <property type="match status" value="1"/>
</dbReference>
<dbReference type="EMBL" id="AABEQV010000001">
    <property type="protein sequence ID" value="EAG9855430.1"/>
    <property type="molecule type" value="Genomic_DNA"/>
</dbReference>
<proteinExistence type="predicted"/>
<dbReference type="Proteomes" id="UP000548826">
    <property type="component" value="Unassembled WGS sequence"/>
</dbReference>
<comment type="caution">
    <text evidence="1">The sequence shown here is derived from an EMBL/GenBank/DDBJ whole genome shotgun (WGS) entry which is preliminary data.</text>
</comment>
<dbReference type="InterPro" id="IPR027417">
    <property type="entry name" value="P-loop_NTPase"/>
</dbReference>
<dbReference type="GO" id="GO:0006260">
    <property type="term" value="P:DNA replication"/>
    <property type="evidence" value="ECO:0007669"/>
    <property type="project" value="TreeGrafter"/>
</dbReference>
<evidence type="ECO:0000313" key="2">
    <source>
        <dbReference type="Proteomes" id="UP000548826"/>
    </source>
</evidence>
<dbReference type="PANTHER" id="PTHR30050">
    <property type="entry name" value="CHROMOSOMAL REPLICATION INITIATOR PROTEIN DNAA"/>
    <property type="match status" value="1"/>
</dbReference>
<gene>
    <name evidence="1" type="ORF">D4C60_00310</name>
</gene>
<keyword evidence="1" id="KW-0547">Nucleotide-binding</keyword>
<accession>A0A823J151</accession>